<organism evidence="2 3">
    <name type="scientific">Riccia fluitans</name>
    <dbReference type="NCBI Taxonomy" id="41844"/>
    <lineage>
        <taxon>Eukaryota</taxon>
        <taxon>Viridiplantae</taxon>
        <taxon>Streptophyta</taxon>
        <taxon>Embryophyta</taxon>
        <taxon>Marchantiophyta</taxon>
        <taxon>Marchantiopsida</taxon>
        <taxon>Marchantiidae</taxon>
        <taxon>Marchantiales</taxon>
        <taxon>Ricciaceae</taxon>
        <taxon>Riccia</taxon>
    </lineage>
</organism>
<reference evidence="2 3" key="1">
    <citation type="submission" date="2024-09" db="EMBL/GenBank/DDBJ databases">
        <title>Chromosome-scale assembly of Riccia fluitans.</title>
        <authorList>
            <person name="Paukszto L."/>
            <person name="Sawicki J."/>
            <person name="Karawczyk K."/>
            <person name="Piernik-Szablinska J."/>
            <person name="Szczecinska M."/>
            <person name="Mazdziarz M."/>
        </authorList>
    </citation>
    <scope>NUCLEOTIDE SEQUENCE [LARGE SCALE GENOMIC DNA]</scope>
    <source>
        <strain evidence="2">Rf_01</strain>
        <tissue evidence="2">Aerial parts of the thallus</tissue>
    </source>
</reference>
<feature type="domain" description="LysM" evidence="1">
    <location>
        <begin position="254"/>
        <end position="298"/>
    </location>
</feature>
<dbReference type="CDD" id="cd00118">
    <property type="entry name" value="LysM"/>
    <property type="match status" value="1"/>
</dbReference>
<dbReference type="SMART" id="SM00257">
    <property type="entry name" value="LysM"/>
    <property type="match status" value="1"/>
</dbReference>
<dbReference type="SUPFAM" id="SSF54106">
    <property type="entry name" value="LysM domain"/>
    <property type="match status" value="1"/>
</dbReference>
<protein>
    <recommendedName>
        <fullName evidence="1">LysM domain-containing protein</fullName>
    </recommendedName>
</protein>
<accession>A0ABD1Y8D4</accession>
<evidence type="ECO:0000313" key="3">
    <source>
        <dbReference type="Proteomes" id="UP001605036"/>
    </source>
</evidence>
<name>A0ABD1Y8D4_9MARC</name>
<dbReference type="Gene3D" id="3.10.350.10">
    <property type="entry name" value="LysM domain"/>
    <property type="match status" value="1"/>
</dbReference>
<keyword evidence="3" id="KW-1185">Reference proteome</keyword>
<proteinExistence type="predicted"/>
<dbReference type="Proteomes" id="UP001605036">
    <property type="component" value="Unassembled WGS sequence"/>
</dbReference>
<evidence type="ECO:0000313" key="2">
    <source>
        <dbReference type="EMBL" id="KAL2623022.1"/>
    </source>
</evidence>
<evidence type="ECO:0000259" key="1">
    <source>
        <dbReference type="PROSITE" id="PS51782"/>
    </source>
</evidence>
<comment type="caution">
    <text evidence="2">The sequence shown here is derived from an EMBL/GenBank/DDBJ whole genome shotgun (WGS) entry which is preliminary data.</text>
</comment>
<dbReference type="PROSITE" id="PS51782">
    <property type="entry name" value="LYSM"/>
    <property type="match status" value="1"/>
</dbReference>
<gene>
    <name evidence="2" type="ORF">R1flu_003227</name>
</gene>
<sequence>MELASSSVRPFAAQCLTEGVAWFRASDCAATHGVAASSPTSSSSCKVFLSGSRKIEDSCVVRAGMARVAGLTGTSCRSKNPACGKSCARVSESSKSEQECWNQLEAAGPSGRTLRVDAVSCYLDASMTSRSGFVDGVISGNQSYTKKLSEKIGKKSGRSTGSLQLGHVAAASAGHRSRNSTLKQKNNYGGWNLKPVTGLIDLPSKRAASCYGAIPILNGFKSRVKVRQDVQAAATSSDYRMTYPEVPTDAIASSPYLIQEGDTLTSIAKKFQTSVPVLAEVNNLEDVDLLLAGQSILIPKAYERVPGPGVDIDEFPVPSGYELRAPHERIVHNQVDFKSGFSDGTSTTAKSTVQEPRSQMFAASVMPAVGLNFAKFAVPVLLIAPLLGFCIRCIVDALYIHMDQEDARKQPEREASAEVHRPKAQRWQRILEEDRDADEGEGPDLMKDWPKDNVWKSELTGPTENIWSSEVTGLMDADAREKTREILSMDKEEEVVIREEKDEYEDIRKSYAELESSYMKFLVDSGLSKSGYWRGGVPTTTAHNGEPQ</sequence>
<dbReference type="InterPro" id="IPR036779">
    <property type="entry name" value="LysM_dom_sf"/>
</dbReference>
<dbReference type="Pfam" id="PF01476">
    <property type="entry name" value="LysM"/>
    <property type="match status" value="1"/>
</dbReference>
<dbReference type="InterPro" id="IPR018392">
    <property type="entry name" value="LysM"/>
</dbReference>
<dbReference type="EMBL" id="JBHFFA010000006">
    <property type="protein sequence ID" value="KAL2623022.1"/>
    <property type="molecule type" value="Genomic_DNA"/>
</dbReference>
<dbReference type="AlphaFoldDB" id="A0ABD1Y8D4"/>